<proteinExistence type="predicted"/>
<feature type="domain" description="N-acetyltransferase" evidence="1">
    <location>
        <begin position="58"/>
        <end position="122"/>
    </location>
</feature>
<evidence type="ECO:0000313" key="3">
    <source>
        <dbReference type="Proteomes" id="UP000800096"/>
    </source>
</evidence>
<dbReference type="InterPro" id="IPR016181">
    <property type="entry name" value="Acyl_CoA_acyltransferase"/>
</dbReference>
<sequence length="251" mass="27525">MSTSFTLEKIQAGDVSHAMLAEAARLFSSAYGVWGPLAEEKMGAFAKQGRRVKMSTARLQEQSLAKGTDSVLVRALAKDRLAGYAFATRWEYEGRQMCWVTQLCVDPEFRRMKLATKILLELRKGESDRGFGILSSHPAAIMAALRAFGRGLEEVNLQMVKEHAQEIMDSSPVDYVKTATLRGNLFGADEGDGSVSCASTQFFVDHSEPLAALEAVKERGVEWPFGTLPEGCEYLVLVESGTVDKENTSDS</sequence>
<dbReference type="EMBL" id="ML979134">
    <property type="protein sequence ID" value="KAF1917528.1"/>
    <property type="molecule type" value="Genomic_DNA"/>
</dbReference>
<dbReference type="Proteomes" id="UP000800096">
    <property type="component" value="Unassembled WGS sequence"/>
</dbReference>
<dbReference type="AlphaFoldDB" id="A0A6A5QRM4"/>
<dbReference type="SUPFAM" id="SSF55729">
    <property type="entry name" value="Acyl-CoA N-acyltransferases (Nat)"/>
    <property type="match status" value="1"/>
</dbReference>
<dbReference type="CDD" id="cd04301">
    <property type="entry name" value="NAT_SF"/>
    <property type="match status" value="1"/>
</dbReference>
<evidence type="ECO:0000259" key="1">
    <source>
        <dbReference type="Pfam" id="PF00583"/>
    </source>
</evidence>
<dbReference type="InterPro" id="IPR000182">
    <property type="entry name" value="GNAT_dom"/>
</dbReference>
<dbReference type="Pfam" id="PF00583">
    <property type="entry name" value="Acetyltransf_1"/>
    <property type="match status" value="1"/>
</dbReference>
<accession>A0A6A5QRM4</accession>
<dbReference type="Gene3D" id="3.40.630.30">
    <property type="match status" value="1"/>
</dbReference>
<organism evidence="2 3">
    <name type="scientific">Ampelomyces quisqualis</name>
    <name type="common">Powdery mildew agent</name>
    <dbReference type="NCBI Taxonomy" id="50730"/>
    <lineage>
        <taxon>Eukaryota</taxon>
        <taxon>Fungi</taxon>
        <taxon>Dikarya</taxon>
        <taxon>Ascomycota</taxon>
        <taxon>Pezizomycotina</taxon>
        <taxon>Dothideomycetes</taxon>
        <taxon>Pleosporomycetidae</taxon>
        <taxon>Pleosporales</taxon>
        <taxon>Pleosporineae</taxon>
        <taxon>Phaeosphaeriaceae</taxon>
        <taxon>Ampelomyces</taxon>
    </lineage>
</organism>
<keyword evidence="3" id="KW-1185">Reference proteome</keyword>
<protein>
    <recommendedName>
        <fullName evidence="1">N-acetyltransferase domain-containing protein</fullName>
    </recommendedName>
</protein>
<name>A0A6A5QRM4_AMPQU</name>
<dbReference type="OrthoDB" id="2019666at2759"/>
<evidence type="ECO:0000313" key="2">
    <source>
        <dbReference type="EMBL" id="KAF1917528.1"/>
    </source>
</evidence>
<gene>
    <name evidence="2" type="ORF">BDU57DRAFT_493597</name>
</gene>
<dbReference type="GO" id="GO:0016747">
    <property type="term" value="F:acyltransferase activity, transferring groups other than amino-acyl groups"/>
    <property type="evidence" value="ECO:0007669"/>
    <property type="project" value="InterPro"/>
</dbReference>
<reference evidence="2" key="1">
    <citation type="journal article" date="2020" name="Stud. Mycol.">
        <title>101 Dothideomycetes genomes: a test case for predicting lifestyles and emergence of pathogens.</title>
        <authorList>
            <person name="Haridas S."/>
            <person name="Albert R."/>
            <person name="Binder M."/>
            <person name="Bloem J."/>
            <person name="Labutti K."/>
            <person name="Salamov A."/>
            <person name="Andreopoulos B."/>
            <person name="Baker S."/>
            <person name="Barry K."/>
            <person name="Bills G."/>
            <person name="Bluhm B."/>
            <person name="Cannon C."/>
            <person name="Castanera R."/>
            <person name="Culley D."/>
            <person name="Daum C."/>
            <person name="Ezra D."/>
            <person name="Gonzalez J."/>
            <person name="Henrissat B."/>
            <person name="Kuo A."/>
            <person name="Liang C."/>
            <person name="Lipzen A."/>
            <person name="Lutzoni F."/>
            <person name="Magnuson J."/>
            <person name="Mondo S."/>
            <person name="Nolan M."/>
            <person name="Ohm R."/>
            <person name="Pangilinan J."/>
            <person name="Park H.-J."/>
            <person name="Ramirez L."/>
            <person name="Alfaro M."/>
            <person name="Sun H."/>
            <person name="Tritt A."/>
            <person name="Yoshinaga Y."/>
            <person name="Zwiers L.-H."/>
            <person name="Turgeon B."/>
            <person name="Goodwin S."/>
            <person name="Spatafora J."/>
            <person name="Crous P."/>
            <person name="Grigoriev I."/>
        </authorList>
    </citation>
    <scope>NUCLEOTIDE SEQUENCE</scope>
    <source>
        <strain evidence="2">HMLAC05119</strain>
    </source>
</reference>